<dbReference type="InterPro" id="IPR028082">
    <property type="entry name" value="Peripla_BP_I"/>
</dbReference>
<dbReference type="PANTHER" id="PTHR47235:SF1">
    <property type="entry name" value="BLR6548 PROTEIN"/>
    <property type="match status" value="1"/>
</dbReference>
<evidence type="ECO:0000256" key="3">
    <source>
        <dbReference type="SAM" id="MobiDB-lite"/>
    </source>
</evidence>
<dbReference type="Proteomes" id="UP000656804">
    <property type="component" value="Unassembled WGS sequence"/>
</dbReference>
<evidence type="ECO:0000256" key="2">
    <source>
        <dbReference type="ARBA" id="ARBA00022729"/>
    </source>
</evidence>
<evidence type="ECO:0000313" key="6">
    <source>
        <dbReference type="Proteomes" id="UP000656804"/>
    </source>
</evidence>
<feature type="region of interest" description="Disordered" evidence="3">
    <location>
        <begin position="38"/>
        <end position="126"/>
    </location>
</feature>
<evidence type="ECO:0000259" key="4">
    <source>
        <dbReference type="Pfam" id="PF13458"/>
    </source>
</evidence>
<name>A0A930UV98_9ACTN</name>
<protein>
    <submittedName>
        <fullName evidence="5">ABC transporter substrate-binding protein</fullName>
    </submittedName>
</protein>
<feature type="domain" description="Leucine-binding protein" evidence="4">
    <location>
        <begin position="133"/>
        <end position="477"/>
    </location>
</feature>
<dbReference type="Gene3D" id="3.40.50.2300">
    <property type="match status" value="2"/>
</dbReference>
<keyword evidence="2" id="KW-0732">Signal</keyword>
<dbReference type="AlphaFoldDB" id="A0A930UV98"/>
<evidence type="ECO:0000313" key="5">
    <source>
        <dbReference type="EMBL" id="MBF4161493.1"/>
    </source>
</evidence>
<feature type="compositionally biased region" description="Gly residues" evidence="3">
    <location>
        <begin position="55"/>
        <end position="72"/>
    </location>
</feature>
<feature type="compositionally biased region" description="Low complexity" evidence="3">
    <location>
        <begin position="73"/>
        <end position="108"/>
    </location>
</feature>
<reference evidence="5" key="1">
    <citation type="submission" date="2020-11" db="EMBL/GenBank/DDBJ databases">
        <title>Nocardioides sp. CBS4Y-1, whole genome shotgun sequence.</title>
        <authorList>
            <person name="Tuo L."/>
        </authorList>
    </citation>
    <scope>NUCLEOTIDE SEQUENCE</scope>
    <source>
        <strain evidence="5">CBS4Y-1</strain>
    </source>
</reference>
<dbReference type="EMBL" id="JADIVZ010000002">
    <property type="protein sequence ID" value="MBF4161493.1"/>
    <property type="molecule type" value="Genomic_DNA"/>
</dbReference>
<keyword evidence="6" id="KW-1185">Reference proteome</keyword>
<organism evidence="5 6">
    <name type="scientific">Nocardioides acrostichi</name>
    <dbReference type="NCBI Taxonomy" id="2784339"/>
    <lineage>
        <taxon>Bacteria</taxon>
        <taxon>Bacillati</taxon>
        <taxon>Actinomycetota</taxon>
        <taxon>Actinomycetes</taxon>
        <taxon>Propionibacteriales</taxon>
        <taxon>Nocardioidaceae</taxon>
        <taxon>Nocardioides</taxon>
    </lineage>
</organism>
<comment type="caution">
    <text evidence="5">The sequence shown here is derived from an EMBL/GenBank/DDBJ whole genome shotgun (WGS) entry which is preliminary data.</text>
</comment>
<comment type="similarity">
    <text evidence="1">Belongs to the leucine-binding protein family.</text>
</comment>
<evidence type="ECO:0000256" key="1">
    <source>
        <dbReference type="ARBA" id="ARBA00010062"/>
    </source>
</evidence>
<dbReference type="InterPro" id="IPR028081">
    <property type="entry name" value="Leu-bd"/>
</dbReference>
<dbReference type="SUPFAM" id="SSF53822">
    <property type="entry name" value="Periplasmic binding protein-like I"/>
    <property type="match status" value="1"/>
</dbReference>
<sequence>MAAIRSRTTDPRRRVRMAIGVLAALSIGTLAACGSQLDPEEVRSANGSTAADGSVAGGGDTGGSSGSSGGSVAGSTGSASGDDGSSTSSGGTSSGGSSSSGSKASGTTPSQNEPLPAGDCAGFKNGPGITDSTITIGNSSDVSGPVPGIFEASQDATKAFVAYFNQTNPKGICGRKLVLKTYDTGTSESGDQRNYTAACNEVFAMVGSMSAFDSGGAGPAEKCGLPDIRSTAVTSARYDCDVCFGAQSTKSTEFENAVPDYVLKSYKEASQNAAMLYINAGAAAENGKTQSDAMNKRGMKFTYVQGVDISDFNYSPYVQKMKDSGVGYVQMIAQVPQFVRLVQAMQQQDYKPDVLMFDPTAYNPKYVQQAGDAAEGTTVFTNFVPFEEASSSPETSLYLNYLQQTKPGATPDFFGVFSWSAARLFAQTAAKLGGKLNRASLVQALSQVDNWTANGMHAPQHVGPKRTGDCWRFLRLEGGQWKALGGTKYTCSGTTTVG</sequence>
<dbReference type="PROSITE" id="PS51257">
    <property type="entry name" value="PROKAR_LIPOPROTEIN"/>
    <property type="match status" value="1"/>
</dbReference>
<accession>A0A930UV98</accession>
<proteinExistence type="inferred from homology"/>
<dbReference type="RefSeq" id="WP_207792829.1">
    <property type="nucleotide sequence ID" value="NZ_JADIVZ010000002.1"/>
</dbReference>
<dbReference type="PANTHER" id="PTHR47235">
    <property type="entry name" value="BLR6548 PROTEIN"/>
    <property type="match status" value="1"/>
</dbReference>
<gene>
    <name evidence="5" type="ORF">ISG29_07290</name>
</gene>
<dbReference type="Pfam" id="PF13458">
    <property type="entry name" value="Peripla_BP_6"/>
    <property type="match status" value="1"/>
</dbReference>